<dbReference type="Proteomes" id="UP000077857">
    <property type="component" value="Unassembled WGS sequence"/>
</dbReference>
<dbReference type="RefSeq" id="WP_064042109.1">
    <property type="nucleotide sequence ID" value="NZ_LUUJ01000112.1"/>
</dbReference>
<dbReference type="InterPro" id="IPR001818">
    <property type="entry name" value="Pept_M10_metallopeptidase"/>
</dbReference>
<gene>
    <name evidence="7" type="ORF">A1507_19185</name>
</gene>
<organism evidence="7 8">
    <name type="scientific">Methylomonas koyamae</name>
    <dbReference type="NCBI Taxonomy" id="702114"/>
    <lineage>
        <taxon>Bacteria</taxon>
        <taxon>Pseudomonadati</taxon>
        <taxon>Pseudomonadota</taxon>
        <taxon>Gammaproteobacteria</taxon>
        <taxon>Methylococcales</taxon>
        <taxon>Methylococcaceae</taxon>
        <taxon>Methylomonas</taxon>
    </lineage>
</organism>
<evidence type="ECO:0000256" key="5">
    <source>
        <dbReference type="SAM" id="SignalP"/>
    </source>
</evidence>
<dbReference type="GO" id="GO:0004222">
    <property type="term" value="F:metalloendopeptidase activity"/>
    <property type="evidence" value="ECO:0007669"/>
    <property type="project" value="InterPro"/>
</dbReference>
<protein>
    <recommendedName>
        <fullName evidence="6">Peptidase M10 metallopeptidase domain-containing protein</fullName>
    </recommendedName>
</protein>
<dbReference type="InterPro" id="IPR024079">
    <property type="entry name" value="MetalloPept_cat_dom_sf"/>
</dbReference>
<reference evidence="7 8" key="1">
    <citation type="submission" date="2016-03" db="EMBL/GenBank/DDBJ databases">
        <authorList>
            <person name="Ploux O."/>
        </authorList>
    </citation>
    <scope>NUCLEOTIDE SEQUENCE [LARGE SCALE GENOMIC DNA]</scope>
    <source>
        <strain evidence="7 8">R-45378</strain>
    </source>
</reference>
<comment type="caution">
    <text evidence="7">The sequence shown here is derived from an EMBL/GenBank/DDBJ whole genome shotgun (WGS) entry which is preliminary data.</text>
</comment>
<feature type="domain" description="Peptidase M10 metallopeptidase" evidence="6">
    <location>
        <begin position="139"/>
        <end position="196"/>
    </location>
</feature>
<evidence type="ECO:0000256" key="3">
    <source>
        <dbReference type="ARBA" id="ARBA00022801"/>
    </source>
</evidence>
<evidence type="ECO:0000313" key="8">
    <source>
        <dbReference type="Proteomes" id="UP000077857"/>
    </source>
</evidence>
<sequence length="318" mass="32924">MEKRKSILLAASLAGLLAGPAAAVTIHFDYSYDGGFFSGSNLSRRTTLDAAGQYFSAVLQDSLAAIDSNGGNQFTAIFSRPDTGATGNLAAFDVAADTLTVFVGGRDLGGNALGLGGPGGYSVTGTQSFLNQAAYRGETGAQANPPSDFATWGGSISFDADAAWYFDSDPATTESFSGFDFYSVALHELGHVLGFGTANSWSRWLQGGKFTGLEAKLANAGQDVLLSADAAHWQSGQTSTVNGQGSYQAAMTPNIAAGTRKNFTDLDLAALSDIGWEVAAAEPARQVPLPEPAYWLLAAGLAAIGQRLLGRDRAELPG</sequence>
<keyword evidence="2" id="KW-0479">Metal-binding</keyword>
<dbReference type="Pfam" id="PF00413">
    <property type="entry name" value="Peptidase_M10"/>
    <property type="match status" value="1"/>
</dbReference>
<dbReference type="GO" id="GO:0008270">
    <property type="term" value="F:zinc ion binding"/>
    <property type="evidence" value="ECO:0007669"/>
    <property type="project" value="InterPro"/>
</dbReference>
<keyword evidence="5" id="KW-0732">Signal</keyword>
<accession>A0A177N3Q6</accession>
<dbReference type="SUPFAM" id="SSF55486">
    <property type="entry name" value="Metalloproteases ('zincins'), catalytic domain"/>
    <property type="match status" value="1"/>
</dbReference>
<proteinExistence type="predicted"/>
<feature type="signal peptide" evidence="5">
    <location>
        <begin position="1"/>
        <end position="23"/>
    </location>
</feature>
<dbReference type="GO" id="GO:0031012">
    <property type="term" value="C:extracellular matrix"/>
    <property type="evidence" value="ECO:0007669"/>
    <property type="project" value="InterPro"/>
</dbReference>
<dbReference type="EMBL" id="LUUJ01000112">
    <property type="protein sequence ID" value="OAI12113.1"/>
    <property type="molecule type" value="Genomic_DNA"/>
</dbReference>
<evidence type="ECO:0000256" key="4">
    <source>
        <dbReference type="ARBA" id="ARBA00022833"/>
    </source>
</evidence>
<name>A0A177N3Q6_9GAMM</name>
<dbReference type="GO" id="GO:0006508">
    <property type="term" value="P:proteolysis"/>
    <property type="evidence" value="ECO:0007669"/>
    <property type="project" value="UniProtKB-KW"/>
</dbReference>
<keyword evidence="4" id="KW-0862">Zinc</keyword>
<dbReference type="AlphaFoldDB" id="A0A177N3Q6"/>
<feature type="chain" id="PRO_5008068718" description="Peptidase M10 metallopeptidase domain-containing protein" evidence="5">
    <location>
        <begin position="24"/>
        <end position="318"/>
    </location>
</feature>
<keyword evidence="3" id="KW-0378">Hydrolase</keyword>
<evidence type="ECO:0000256" key="2">
    <source>
        <dbReference type="ARBA" id="ARBA00022723"/>
    </source>
</evidence>
<keyword evidence="1" id="KW-0645">Protease</keyword>
<dbReference type="Gene3D" id="3.40.390.10">
    <property type="entry name" value="Collagenase (Catalytic Domain)"/>
    <property type="match status" value="1"/>
</dbReference>
<evidence type="ECO:0000313" key="7">
    <source>
        <dbReference type="EMBL" id="OAI12113.1"/>
    </source>
</evidence>
<evidence type="ECO:0000256" key="1">
    <source>
        <dbReference type="ARBA" id="ARBA00022670"/>
    </source>
</evidence>
<dbReference type="OrthoDB" id="8198236at2"/>
<evidence type="ECO:0000259" key="6">
    <source>
        <dbReference type="Pfam" id="PF00413"/>
    </source>
</evidence>